<evidence type="ECO:0000259" key="17">
    <source>
        <dbReference type="Pfam" id="PF00749"/>
    </source>
</evidence>
<dbReference type="InterPro" id="IPR049940">
    <property type="entry name" value="GluQ/Sye"/>
</dbReference>
<evidence type="ECO:0000313" key="19">
    <source>
        <dbReference type="EMBL" id="KZS14262.1"/>
    </source>
</evidence>
<dbReference type="GO" id="GO:0000049">
    <property type="term" value="F:tRNA binding"/>
    <property type="evidence" value="ECO:0007669"/>
    <property type="project" value="InterPro"/>
</dbReference>
<dbReference type="InterPro" id="IPR000924">
    <property type="entry name" value="Glu/Gln-tRNA-synth"/>
</dbReference>
<dbReference type="InterPro" id="IPR020751">
    <property type="entry name" value="aa-tRNA-synth_I_codon-bd_sub2"/>
</dbReference>
<evidence type="ECO:0000313" key="20">
    <source>
        <dbReference type="Proteomes" id="UP000076858"/>
    </source>
</evidence>
<dbReference type="Proteomes" id="UP000076858">
    <property type="component" value="Unassembled WGS sequence"/>
</dbReference>
<evidence type="ECO:0000256" key="1">
    <source>
        <dbReference type="ARBA" id="ARBA00004173"/>
    </source>
</evidence>
<dbReference type="PANTHER" id="PTHR43311">
    <property type="entry name" value="GLUTAMATE--TRNA LIGASE"/>
    <property type="match status" value="1"/>
</dbReference>
<evidence type="ECO:0000256" key="5">
    <source>
        <dbReference type="ARBA" id="ARBA00022741"/>
    </source>
</evidence>
<dbReference type="GO" id="GO:0005524">
    <property type="term" value="F:ATP binding"/>
    <property type="evidence" value="ECO:0007669"/>
    <property type="project" value="UniProtKB-KW"/>
</dbReference>
<comment type="subcellular location">
    <subcellularLocation>
        <location evidence="1">Mitochondrion</location>
    </subcellularLocation>
</comment>
<evidence type="ECO:0000256" key="14">
    <source>
        <dbReference type="ARBA" id="ARBA00047366"/>
    </source>
</evidence>
<accession>A0A0P5YWK4</accession>
<dbReference type="Gene3D" id="3.40.50.620">
    <property type="entry name" value="HUPs"/>
    <property type="match status" value="1"/>
</dbReference>
<dbReference type="EMBL" id="LRGB01000996">
    <property type="protein sequence ID" value="KZS14262.1"/>
    <property type="molecule type" value="Genomic_DNA"/>
</dbReference>
<dbReference type="GO" id="GO:0004818">
    <property type="term" value="F:glutamate-tRNA ligase activity"/>
    <property type="evidence" value="ECO:0007669"/>
    <property type="project" value="UniProtKB-EC"/>
</dbReference>
<dbReference type="PROSITE" id="PS00178">
    <property type="entry name" value="AA_TRNA_LIGASE_I"/>
    <property type="match status" value="1"/>
</dbReference>
<dbReference type="HAMAP" id="MF_00022">
    <property type="entry name" value="Glu_tRNA_synth_type1"/>
    <property type="match status" value="1"/>
</dbReference>
<dbReference type="GO" id="GO:0050561">
    <property type="term" value="F:glutamate-tRNA(Gln) ligase activity"/>
    <property type="evidence" value="ECO:0007669"/>
    <property type="project" value="UniProtKB-EC"/>
</dbReference>
<dbReference type="Pfam" id="PF19269">
    <property type="entry name" value="Anticodon_2"/>
    <property type="match status" value="1"/>
</dbReference>
<comment type="similarity">
    <text evidence="2">Belongs to the class-I aminoacyl-tRNA synthetase family. Glutamate--tRNA ligase type 1 subfamily.</text>
</comment>
<keyword evidence="6" id="KW-0067">ATP-binding</keyword>
<dbReference type="InterPro" id="IPR008925">
    <property type="entry name" value="aa_tRNA-synth_I_cd-bd_sf"/>
</dbReference>
<evidence type="ECO:0000256" key="7">
    <source>
        <dbReference type="ARBA" id="ARBA00022917"/>
    </source>
</evidence>
<evidence type="ECO:0000256" key="16">
    <source>
        <dbReference type="ARBA" id="ARBA00047689"/>
    </source>
</evidence>
<keyword evidence="5" id="KW-0547">Nucleotide-binding</keyword>
<dbReference type="Gene3D" id="1.10.10.350">
    <property type="match status" value="1"/>
</dbReference>
<gene>
    <name evidence="19" type="ORF">APZ42_020463</name>
</gene>
<comment type="catalytic activity">
    <reaction evidence="15">
        <text>tRNA(Glx) + L-glutamate + ATP = L-glutamyl-tRNA(Glx) + AMP + diphosphate</text>
        <dbReference type="Rhea" id="RHEA:18397"/>
        <dbReference type="Rhea" id="RHEA-COMP:9713"/>
        <dbReference type="Rhea" id="RHEA-COMP:9716"/>
        <dbReference type="ChEBI" id="CHEBI:29985"/>
        <dbReference type="ChEBI" id="CHEBI:30616"/>
        <dbReference type="ChEBI" id="CHEBI:33019"/>
        <dbReference type="ChEBI" id="CHEBI:78442"/>
        <dbReference type="ChEBI" id="CHEBI:78520"/>
        <dbReference type="ChEBI" id="CHEBI:456215"/>
        <dbReference type="EC" id="6.1.1.24"/>
    </reaction>
    <physiologicalReaction direction="left-to-right" evidence="15">
        <dbReference type="Rhea" id="RHEA:18398"/>
    </physiologicalReaction>
</comment>
<dbReference type="OrthoDB" id="428822at2759"/>
<dbReference type="NCBIfam" id="TIGR00464">
    <property type="entry name" value="gltX_bact"/>
    <property type="match status" value="1"/>
</dbReference>
<evidence type="ECO:0000256" key="11">
    <source>
        <dbReference type="ARBA" id="ARBA00044142"/>
    </source>
</evidence>
<evidence type="ECO:0000256" key="10">
    <source>
        <dbReference type="ARBA" id="ARBA00044054"/>
    </source>
</evidence>
<proteinExistence type="inferred from homology"/>
<dbReference type="InterPro" id="IPR014729">
    <property type="entry name" value="Rossmann-like_a/b/a_fold"/>
</dbReference>
<evidence type="ECO:0000256" key="2">
    <source>
        <dbReference type="ARBA" id="ARBA00007894"/>
    </source>
</evidence>
<evidence type="ECO:0000259" key="18">
    <source>
        <dbReference type="Pfam" id="PF19269"/>
    </source>
</evidence>
<protein>
    <recommendedName>
        <fullName evidence="11">Nondiscriminating glutamyl-tRNA synthetase EARS2, mitochondrial</fullName>
        <ecNumber evidence="3">6.1.1.17</ecNumber>
        <ecNumber evidence="10">6.1.1.24</ecNumber>
    </recommendedName>
    <alternativeName>
        <fullName evidence="13">Glutamate--tRNA(Gln) ligase EARS2, mitochondrial</fullName>
    </alternativeName>
    <alternativeName>
        <fullName evidence="9">Glutamyl-tRNA synthetase</fullName>
    </alternativeName>
    <alternativeName>
        <fullName evidence="12">Mitochondrial glutamyl-tRNA synthetase</fullName>
    </alternativeName>
</protein>
<evidence type="ECO:0000256" key="8">
    <source>
        <dbReference type="ARBA" id="ARBA00023146"/>
    </source>
</evidence>
<dbReference type="InterPro" id="IPR004527">
    <property type="entry name" value="Glu-tRNA-ligase_bac/mito"/>
</dbReference>
<evidence type="ECO:0000256" key="15">
    <source>
        <dbReference type="ARBA" id="ARBA00047479"/>
    </source>
</evidence>
<keyword evidence="7" id="KW-0648">Protein biosynthesis</keyword>
<dbReference type="CDD" id="cd00808">
    <property type="entry name" value="GluRS_core"/>
    <property type="match status" value="1"/>
</dbReference>
<dbReference type="FunFam" id="3.40.50.620:FF:000045">
    <property type="entry name" value="Glutamate--tRNA ligase, mitochondrial"/>
    <property type="match status" value="1"/>
</dbReference>
<reference evidence="19 20" key="1">
    <citation type="submission" date="2016-03" db="EMBL/GenBank/DDBJ databases">
        <title>EvidentialGene: Evidence-directed Construction of Genes on Genomes.</title>
        <authorList>
            <person name="Gilbert D.G."/>
            <person name="Choi J.-H."/>
            <person name="Mockaitis K."/>
            <person name="Colbourne J."/>
            <person name="Pfrender M."/>
        </authorList>
    </citation>
    <scope>NUCLEOTIDE SEQUENCE [LARGE SCALE GENOMIC DNA]</scope>
    <source>
        <strain evidence="19 20">Xinb3</strain>
        <tissue evidence="19">Complete organism</tissue>
    </source>
</reference>
<dbReference type="GO" id="GO:0008270">
    <property type="term" value="F:zinc ion binding"/>
    <property type="evidence" value="ECO:0007669"/>
    <property type="project" value="InterPro"/>
</dbReference>
<dbReference type="Pfam" id="PF00749">
    <property type="entry name" value="tRNA-synt_1c"/>
    <property type="match status" value="1"/>
</dbReference>
<dbReference type="EC" id="6.1.1.24" evidence="10"/>
<feature type="domain" description="Aminoacyl-tRNA synthetase class I anticodon-binding" evidence="18">
    <location>
        <begin position="394"/>
        <end position="502"/>
    </location>
</feature>
<dbReference type="EC" id="6.1.1.17" evidence="3"/>
<dbReference type="InterPro" id="IPR001412">
    <property type="entry name" value="aa-tRNA-synth_I_CS"/>
</dbReference>
<name>A0A0P5YWK4_9CRUS</name>
<evidence type="ECO:0000256" key="12">
    <source>
        <dbReference type="ARBA" id="ARBA00044251"/>
    </source>
</evidence>
<evidence type="ECO:0000256" key="4">
    <source>
        <dbReference type="ARBA" id="ARBA00022598"/>
    </source>
</evidence>
<keyword evidence="4 19" id="KW-0436">Ligase</keyword>
<dbReference type="GO" id="GO:0006424">
    <property type="term" value="P:glutamyl-tRNA aminoacylation"/>
    <property type="evidence" value="ECO:0007669"/>
    <property type="project" value="InterPro"/>
</dbReference>
<dbReference type="AlphaFoldDB" id="A0A0P5YWK4"/>
<sequence>MFSKFSRRFFHLSCRTRNVRVRFAPSPTGYIHLGGLRTALYNFLFAKANNGQFILRIEDTDQKRLVPGAANQLEMDLDWMGLSPDESPMKNGTFGPYTQSERLCLYNQFVVELIKSGHAYHCFCSERRLEFVKKEAIREGAIPRYDNRCRQLSSSQVEEKKQHGMTSCIRFKLSSLEEPLQDLVYGDVDRNAVLHEGDPVIMKQDGYPTYHLANVIDDHLMGITHVLRGTEWLVSTAKHVLLYKAFGWHPPRFAHLPLITNADGTKLSKRQDDIRLDYFRSQGFYPEAIIGLLCLVGGGFSSSIDIQQNLHSLPELAKSFNLGCVTTHSGRLDMTRLDNFNRLALQNRISQPEKMDEMRKQLSHLVYENIPNSSIDKEMLQDASLLKVLHWASSEGRIHLLRQLTDPHMGFLWSSQRNPIISKIDPSTARNVIVRVVEILNQYDRIEKKEVSAMLRQIALEHNLKVNEVMKLMRSSLTGLKEGPPVSEIIEILGPKICSCRLVSSLNLIV</sequence>
<dbReference type="PANTHER" id="PTHR43311:SF2">
    <property type="entry name" value="GLUTAMATE--TRNA LIGASE, MITOCHONDRIAL-RELATED"/>
    <property type="match status" value="1"/>
</dbReference>
<evidence type="ECO:0000256" key="9">
    <source>
        <dbReference type="ARBA" id="ARBA00030865"/>
    </source>
</evidence>
<keyword evidence="20" id="KW-1185">Reference proteome</keyword>
<dbReference type="SUPFAM" id="SSF52374">
    <property type="entry name" value="Nucleotidylyl transferase"/>
    <property type="match status" value="1"/>
</dbReference>
<comment type="caution">
    <text evidence="19">The sequence shown here is derived from an EMBL/GenBank/DDBJ whole genome shotgun (WGS) entry which is preliminary data.</text>
</comment>
<dbReference type="PRINTS" id="PR00987">
    <property type="entry name" value="TRNASYNTHGLU"/>
</dbReference>
<evidence type="ECO:0000256" key="13">
    <source>
        <dbReference type="ARBA" id="ARBA00044313"/>
    </source>
</evidence>
<feature type="domain" description="Glutamyl/glutaminyl-tRNA synthetase class Ib catalytic" evidence="17">
    <location>
        <begin position="18"/>
        <end position="331"/>
    </location>
</feature>
<dbReference type="InterPro" id="IPR045462">
    <property type="entry name" value="aa-tRNA-synth_I_cd-bd"/>
</dbReference>
<comment type="catalytic activity">
    <reaction evidence="14">
        <text>tRNA(Glu) + L-glutamate + ATP = L-glutamyl-tRNA(Glu) + AMP + diphosphate</text>
        <dbReference type="Rhea" id="RHEA:23540"/>
        <dbReference type="Rhea" id="RHEA-COMP:9663"/>
        <dbReference type="Rhea" id="RHEA-COMP:9680"/>
        <dbReference type="ChEBI" id="CHEBI:29985"/>
        <dbReference type="ChEBI" id="CHEBI:30616"/>
        <dbReference type="ChEBI" id="CHEBI:33019"/>
        <dbReference type="ChEBI" id="CHEBI:78442"/>
        <dbReference type="ChEBI" id="CHEBI:78520"/>
        <dbReference type="ChEBI" id="CHEBI:456215"/>
        <dbReference type="EC" id="6.1.1.17"/>
    </reaction>
    <physiologicalReaction direction="left-to-right" evidence="14">
        <dbReference type="Rhea" id="RHEA:23541"/>
    </physiologicalReaction>
</comment>
<dbReference type="InterPro" id="IPR020058">
    <property type="entry name" value="Glu/Gln-tRNA-synth_Ib_cat-dom"/>
</dbReference>
<comment type="catalytic activity">
    <reaction evidence="16">
        <text>tRNA(Gln) + L-glutamate + ATP = L-glutamyl-tRNA(Gln) + AMP + diphosphate</text>
        <dbReference type="Rhea" id="RHEA:64612"/>
        <dbReference type="Rhea" id="RHEA-COMP:9662"/>
        <dbReference type="Rhea" id="RHEA-COMP:9684"/>
        <dbReference type="ChEBI" id="CHEBI:29985"/>
        <dbReference type="ChEBI" id="CHEBI:30616"/>
        <dbReference type="ChEBI" id="CHEBI:33019"/>
        <dbReference type="ChEBI" id="CHEBI:78442"/>
        <dbReference type="ChEBI" id="CHEBI:78520"/>
        <dbReference type="ChEBI" id="CHEBI:456215"/>
    </reaction>
    <physiologicalReaction direction="left-to-right" evidence="16">
        <dbReference type="Rhea" id="RHEA:64613"/>
    </physiologicalReaction>
</comment>
<keyword evidence="8" id="KW-0030">Aminoacyl-tRNA synthetase</keyword>
<dbReference type="STRING" id="35525.A0A0P5YWK4"/>
<dbReference type="GO" id="GO:0005739">
    <property type="term" value="C:mitochondrion"/>
    <property type="evidence" value="ECO:0007669"/>
    <property type="project" value="UniProtKB-SubCell"/>
</dbReference>
<organism evidence="19 20">
    <name type="scientific">Daphnia magna</name>
    <dbReference type="NCBI Taxonomy" id="35525"/>
    <lineage>
        <taxon>Eukaryota</taxon>
        <taxon>Metazoa</taxon>
        <taxon>Ecdysozoa</taxon>
        <taxon>Arthropoda</taxon>
        <taxon>Crustacea</taxon>
        <taxon>Branchiopoda</taxon>
        <taxon>Diplostraca</taxon>
        <taxon>Cladocera</taxon>
        <taxon>Anomopoda</taxon>
        <taxon>Daphniidae</taxon>
        <taxon>Daphnia</taxon>
    </lineage>
</organism>
<evidence type="ECO:0000256" key="3">
    <source>
        <dbReference type="ARBA" id="ARBA00012835"/>
    </source>
</evidence>
<evidence type="ECO:0000256" key="6">
    <source>
        <dbReference type="ARBA" id="ARBA00022840"/>
    </source>
</evidence>
<dbReference type="InterPro" id="IPR033910">
    <property type="entry name" value="GluRS_core"/>
</dbReference>
<dbReference type="SUPFAM" id="SSF48163">
    <property type="entry name" value="An anticodon-binding domain of class I aminoacyl-tRNA synthetases"/>
    <property type="match status" value="1"/>
</dbReference>